<dbReference type="Pfam" id="PF13505">
    <property type="entry name" value="OMP_b-brl"/>
    <property type="match status" value="1"/>
</dbReference>
<dbReference type="STRING" id="1080227.A8L45_02570"/>
<evidence type="ECO:0000313" key="5">
    <source>
        <dbReference type="Proteomes" id="UP000094936"/>
    </source>
</evidence>
<dbReference type="AlphaFoldDB" id="A0A1C3ERT3"/>
<comment type="caution">
    <text evidence="4">The sequence shown here is derived from an EMBL/GenBank/DDBJ whole genome shotgun (WGS) entry which is preliminary data.</text>
</comment>
<evidence type="ECO:0000313" key="4">
    <source>
        <dbReference type="EMBL" id="ODA35934.1"/>
    </source>
</evidence>
<dbReference type="Proteomes" id="UP000094936">
    <property type="component" value="Unassembled WGS sequence"/>
</dbReference>
<dbReference type="OrthoDB" id="6214129at2"/>
<dbReference type="EMBL" id="LYBM01000002">
    <property type="protein sequence ID" value="ODA35934.1"/>
    <property type="molecule type" value="Genomic_DNA"/>
</dbReference>
<dbReference type="InterPro" id="IPR011250">
    <property type="entry name" value="OMP/PagP_B-barrel"/>
</dbReference>
<keyword evidence="5" id="KW-1185">Reference proteome</keyword>
<accession>A0A1C3ERT3</accession>
<evidence type="ECO:0000256" key="1">
    <source>
        <dbReference type="ARBA" id="ARBA00022729"/>
    </source>
</evidence>
<gene>
    <name evidence="4" type="ORF">A8L45_02570</name>
</gene>
<keyword evidence="1 2" id="KW-0732">Signal</keyword>
<sequence>MKNVLLSTGLIALLISGSAMADTNGLYISAGAGTFDFDAETRSSFEPSFSVSQNSTYDTEGNTFRITGGYQLTDMVALEATYNSYGTVKYSDGRGDIMSPTAMTLNANLGYSLSSGIRPFIVAGLGRITLNQKEQRISSEESGGSFHWGLGLEYAPAAIENVSFKAAYESDTATLVYLSPFAKSETDLTYSSFYLGLSYKLAGL</sequence>
<dbReference type="InterPro" id="IPR027385">
    <property type="entry name" value="Beta-barrel_OMP"/>
</dbReference>
<evidence type="ECO:0000259" key="3">
    <source>
        <dbReference type="Pfam" id="PF13505"/>
    </source>
</evidence>
<dbReference type="Gene3D" id="2.40.160.20">
    <property type="match status" value="1"/>
</dbReference>
<protein>
    <recommendedName>
        <fullName evidence="3">Outer membrane protein beta-barrel domain-containing protein</fullName>
    </recommendedName>
</protein>
<proteinExistence type="predicted"/>
<reference evidence="4 5" key="1">
    <citation type="submission" date="2016-05" db="EMBL/GenBank/DDBJ databases">
        <title>Genomic Taxonomy of the Vibrionaceae.</title>
        <authorList>
            <person name="Gomez-Gil B."/>
            <person name="Enciso-Ibarra J."/>
        </authorList>
    </citation>
    <scope>NUCLEOTIDE SEQUENCE [LARGE SCALE GENOMIC DNA]</scope>
    <source>
        <strain evidence="4 5">CAIM 1920</strain>
    </source>
</reference>
<dbReference type="RefSeq" id="WP_068898893.1">
    <property type="nucleotide sequence ID" value="NZ_JBHUIF010000032.1"/>
</dbReference>
<evidence type="ECO:0000256" key="2">
    <source>
        <dbReference type="SAM" id="SignalP"/>
    </source>
</evidence>
<dbReference type="SUPFAM" id="SSF56925">
    <property type="entry name" value="OMPA-like"/>
    <property type="match status" value="1"/>
</dbReference>
<feature type="chain" id="PRO_5008673357" description="Outer membrane protein beta-barrel domain-containing protein" evidence="2">
    <location>
        <begin position="22"/>
        <end position="204"/>
    </location>
</feature>
<organism evidence="4 5">
    <name type="scientific">Veronia pacifica</name>
    <dbReference type="NCBI Taxonomy" id="1080227"/>
    <lineage>
        <taxon>Bacteria</taxon>
        <taxon>Pseudomonadati</taxon>
        <taxon>Pseudomonadota</taxon>
        <taxon>Gammaproteobacteria</taxon>
        <taxon>Vibrionales</taxon>
        <taxon>Vibrionaceae</taxon>
        <taxon>Veronia</taxon>
    </lineage>
</organism>
<feature type="signal peptide" evidence="2">
    <location>
        <begin position="1"/>
        <end position="21"/>
    </location>
</feature>
<name>A0A1C3ERT3_9GAMM</name>
<feature type="domain" description="Outer membrane protein beta-barrel" evidence="3">
    <location>
        <begin position="11"/>
        <end position="200"/>
    </location>
</feature>